<comment type="caution">
    <text evidence="17">The sequence shown here is derived from an EMBL/GenBank/DDBJ whole genome shotgun (WGS) entry which is preliminary data.</text>
</comment>
<feature type="transmembrane region" description="Helical" evidence="14">
    <location>
        <begin position="1479"/>
        <end position="1500"/>
    </location>
</feature>
<evidence type="ECO:0000256" key="12">
    <source>
        <dbReference type="ARBA" id="ARBA00023136"/>
    </source>
</evidence>
<dbReference type="SMART" id="SM00239">
    <property type="entry name" value="C2"/>
    <property type="match status" value="1"/>
</dbReference>
<keyword evidence="8" id="KW-0653">Protein transport</keyword>
<comment type="subcellular location">
    <subcellularLocation>
        <location evidence="2">Mitochondrion membrane</location>
        <topology evidence="2">Multi-pass membrane protein</topology>
    </subcellularLocation>
    <subcellularLocation>
        <location evidence="1">Recycling endosome</location>
    </subcellularLocation>
</comment>
<protein>
    <submittedName>
        <fullName evidence="17">Sideroflexin-5</fullName>
    </submittedName>
</protein>
<dbReference type="PANTHER" id="PTHR15746">
    <property type="entry name" value="RAB11-RELATED"/>
    <property type="match status" value="1"/>
</dbReference>
<dbReference type="SUPFAM" id="SSF49562">
    <property type="entry name" value="C2 domain (Calcium/lipid-binding domain, CaLB)"/>
    <property type="match status" value="1"/>
</dbReference>
<dbReference type="GO" id="GO:0006865">
    <property type="term" value="P:amino acid transport"/>
    <property type="evidence" value="ECO:0007669"/>
    <property type="project" value="UniProtKB-KW"/>
</dbReference>
<dbReference type="InterPro" id="IPR037789">
    <property type="entry name" value="FIP_classI"/>
</dbReference>
<keyword evidence="9" id="KW-0029">Amino-acid transport</keyword>
<feature type="transmembrane region" description="Helical" evidence="14">
    <location>
        <begin position="1539"/>
        <end position="1556"/>
    </location>
</feature>
<dbReference type="Gene3D" id="1.20.5.2440">
    <property type="match status" value="1"/>
</dbReference>
<evidence type="ECO:0000256" key="14">
    <source>
        <dbReference type="SAM" id="Phobius"/>
    </source>
</evidence>
<feature type="region of interest" description="Disordered" evidence="13">
    <location>
        <begin position="373"/>
        <end position="420"/>
    </location>
</feature>
<dbReference type="InterPro" id="IPR019018">
    <property type="entry name" value="Rab-bd_FIP-RBD"/>
</dbReference>
<gene>
    <name evidence="17" type="ORF">Baya_2291</name>
</gene>
<dbReference type="Pfam" id="PF00168">
    <property type="entry name" value="C2"/>
    <property type="match status" value="1"/>
</dbReference>
<keyword evidence="7" id="KW-0967">Endosome</keyword>
<evidence type="ECO:0000256" key="7">
    <source>
        <dbReference type="ARBA" id="ARBA00022753"/>
    </source>
</evidence>
<feature type="compositionally biased region" description="Polar residues" evidence="13">
    <location>
        <begin position="483"/>
        <end position="493"/>
    </location>
</feature>
<dbReference type="PANTHER" id="PTHR15746:SF24">
    <property type="entry name" value="RAB11 FAMILY-INTERACTING PROTEIN 5"/>
    <property type="match status" value="1"/>
</dbReference>
<feature type="compositionally biased region" description="Basic and acidic residues" evidence="13">
    <location>
        <begin position="1007"/>
        <end position="1021"/>
    </location>
</feature>
<dbReference type="InterPro" id="IPR011990">
    <property type="entry name" value="TPR-like_helical_dom_sf"/>
</dbReference>
<sequence>MPLISLDDEDQRWVPTHVNVTVLRARALRTKGKQGSRYVYTVIQLGKVKYTTGLTEKAAEPEWNEECLLELQPGLLECVGAHPPGSGNLILTVMLRVLIGLDVFLGEAVVPLDKVFQSGTCPRNEWVKLHSKPGRKEKERGELQLTIQFTRNNMTASMYDLTVQDKPRSAFGKLKDRVTGKKKGDVESSSAILPGRYAALSSSMSQSFQEDGGGENQEQEQEFTDEGKSKVKGFFLKGKLRKNSDTRSCSSLASESSMASSSGEPFVPIELCSTPVYSSRVIEPFRTDSGGVKVMTHKRAHSDEASKITVSSRPNTAVESVKGENLLFSKSTLCINGSHVYSEPIYTKGPGSLPIKRTLLEKCSPLSRSLQNLTRRSEDNQRRSSIDKSKKELERDAEDSSTLMVGVTSSEGKPVHATAPLVMASSTTDVADKGRKLRKTLFSSGRSDSLPAKPEQSQEGRLRGWFGSGDTQNKPRLGVPSKVESSPETSASLSPCYPTLSPRSLPLISATSHVPFSPVSPHPNPYPHPSPPPPSISPTNPFLTRLQRNPFFEELIAEEALKSPPALSGYHNFPFNHYPAFPGRSGPPSTRRDSTPKLSSIKRERPRCVARQSSLPALMLETPETATVNSTNAMQATPPLSENKGEWDEFEALATSRLKSPVGTPTRPPSATIPPSPPNTLLVEYCSIQPNKGRIVDEKISKDCSQPALATRRPLRTPVPFQERCSDSWLDRAQELAVQKEACVLFQTDLASLRNRERHKEANNKVSQLGKDMHCAALEQNININSISHTVQDENLNSLDNRPEKSNIDRGLNVALKNAQFGYEHLKQNSQNSASDHTKPGTPFCLSDGDTTVSESLCSDFQVQINPESCSEPKLLSDQQIQNKNTARNITTADSNNNNTNDTSQFAFIDCDSSASEVNQITLGMTVKGSNKVLTQCPDATDLGSELFGFSSVPHQDLLNVKTELETFTAKENPDSVVITSGMSNNDHHEKSCDNLEQHSNQPHADSNVRFDSEKPSHKESSVTQQTNPRQDRDDESLRDQSEPKATEDNAGLDTPHEVECCLIYDKIKTNTVELNSANRSCVPVLESHKIIESPSTVTDGVSFRDLHAHVAPRGPGSPSRTEVKSARIRASFTKNSPKNNPSAILPSASCDISSTNPSLSDLLLHKSSLSSLSHLNATSEPSLSSLMLYPTTRPGLGSTLPEDSYITSTLTPEEAKHTLTPEEAEPASSRPPTEESSPHPVKPLTNTAVPGDKKSVLEKLRSSIHPGRSTQQNVAEPEKPPEMDAERQQEESELQATLLEKREAELKKLKVQVRDLEDYIDKLLVRIMEQTPTLLQATAGMTEAAISPAFQLGQPRYDQNSFLGRFRHFVEIIDPRTLFVSELWEAQKVKQAIIHPDTGQKIFMPFRMSGYVPFGTPIWLNQSHNACVNYANRNATKPTPTSRFIQGYLGAVTSAVSIAVGLNVLIEKSRKFNPATRLIIQRFIPFPAVASANVCNVALMRHNELSEGIDVLDSNGNVVGSSRIAAKHALMETAFTRVVLPLPIFVLPPIIMAFVEKLPLMQAHRRLMLPVHSLVCLAVFGLSLPLAISLFPQMSQESDAVDDGVSGSESCSAACVGATGVSDSRLDSQLADAVRLKTEGNAFYQEKNVRGAIGRYHRALLVLRCLDKEVTSGLKGLRPESPTLTPEQEELLRSTQIDCYNNLAACLLQREVVDYARVQEYSLKVLRWRAGDIKALYRAGVATLELGDAQTARQYLLQASSGKPNDANVKKQLQRVEERLSRDYEKEKALYKGMFNKQKQADEEKTAENPSQG</sequence>
<feature type="region of interest" description="Disordered" evidence="13">
    <location>
        <begin position="659"/>
        <end position="678"/>
    </location>
</feature>
<keyword evidence="4" id="KW-0813">Transport</keyword>
<dbReference type="InterPro" id="IPR037245">
    <property type="entry name" value="FIP-RBD_C_sf"/>
</dbReference>
<dbReference type="PROSITE" id="PS50004">
    <property type="entry name" value="C2"/>
    <property type="match status" value="1"/>
</dbReference>
<feature type="compositionally biased region" description="Polar residues" evidence="13">
    <location>
        <begin position="400"/>
        <end position="411"/>
    </location>
</feature>
<evidence type="ECO:0000259" key="16">
    <source>
        <dbReference type="PROSITE" id="PS51511"/>
    </source>
</evidence>
<keyword evidence="5" id="KW-0597">Phosphoprotein</keyword>
<evidence type="ECO:0000256" key="2">
    <source>
        <dbReference type="ARBA" id="ARBA00004225"/>
    </source>
</evidence>
<evidence type="ECO:0000256" key="9">
    <source>
        <dbReference type="ARBA" id="ARBA00022970"/>
    </source>
</evidence>
<keyword evidence="12 14" id="KW-0472">Membrane</keyword>
<evidence type="ECO:0000256" key="8">
    <source>
        <dbReference type="ARBA" id="ARBA00022927"/>
    </source>
</evidence>
<proteinExistence type="inferred from homology"/>
<feature type="compositionally biased region" description="Basic and acidic residues" evidence="13">
    <location>
        <begin position="375"/>
        <end position="394"/>
    </location>
</feature>
<keyword evidence="11" id="KW-0496">Mitochondrion</keyword>
<feature type="domain" description="C2" evidence="15">
    <location>
        <begin position="1"/>
        <end position="127"/>
    </location>
</feature>
<feature type="compositionally biased region" description="Basic and acidic residues" evidence="13">
    <location>
        <begin position="1030"/>
        <end position="1048"/>
    </location>
</feature>
<evidence type="ECO:0000256" key="5">
    <source>
        <dbReference type="ARBA" id="ARBA00022553"/>
    </source>
</evidence>
<evidence type="ECO:0000256" key="10">
    <source>
        <dbReference type="ARBA" id="ARBA00022989"/>
    </source>
</evidence>
<feature type="region of interest" description="Disordered" evidence="13">
    <location>
        <begin position="203"/>
        <end position="226"/>
    </location>
</feature>
<feature type="region of interest" description="Disordered" evidence="13">
    <location>
        <begin position="973"/>
        <end position="1053"/>
    </location>
</feature>
<evidence type="ECO:0000256" key="4">
    <source>
        <dbReference type="ARBA" id="ARBA00022448"/>
    </source>
</evidence>
<dbReference type="GO" id="GO:0031267">
    <property type="term" value="F:small GTPase binding"/>
    <property type="evidence" value="ECO:0007669"/>
    <property type="project" value="InterPro"/>
</dbReference>
<dbReference type="GO" id="GO:0055037">
    <property type="term" value="C:recycling endosome"/>
    <property type="evidence" value="ECO:0007669"/>
    <property type="project" value="UniProtKB-SubCell"/>
</dbReference>
<keyword evidence="18" id="KW-1185">Reference proteome</keyword>
<dbReference type="GO" id="GO:0015075">
    <property type="term" value="F:monoatomic ion transmembrane transporter activity"/>
    <property type="evidence" value="ECO:0007669"/>
    <property type="project" value="InterPro"/>
</dbReference>
<feature type="compositionally biased region" description="Pro residues" evidence="13">
    <location>
        <begin position="519"/>
        <end position="536"/>
    </location>
</feature>
<feature type="region of interest" description="Disordered" evidence="13">
    <location>
        <begin position="581"/>
        <end position="608"/>
    </location>
</feature>
<dbReference type="GO" id="GO:0045055">
    <property type="term" value="P:regulated exocytosis"/>
    <property type="evidence" value="ECO:0007669"/>
    <property type="project" value="TreeGrafter"/>
</dbReference>
<keyword evidence="10 14" id="KW-1133">Transmembrane helix</keyword>
<evidence type="ECO:0000256" key="1">
    <source>
        <dbReference type="ARBA" id="ARBA00004172"/>
    </source>
</evidence>
<accession>A0A556TNJ4</accession>
<evidence type="ECO:0000256" key="3">
    <source>
        <dbReference type="ARBA" id="ARBA00005974"/>
    </source>
</evidence>
<dbReference type="Proteomes" id="UP000319801">
    <property type="component" value="Unassembled WGS sequence"/>
</dbReference>
<dbReference type="GO" id="GO:0015031">
    <property type="term" value="P:protein transport"/>
    <property type="evidence" value="ECO:0007669"/>
    <property type="project" value="UniProtKB-KW"/>
</dbReference>
<dbReference type="InterPro" id="IPR035892">
    <property type="entry name" value="C2_domain_sf"/>
</dbReference>
<feature type="transmembrane region" description="Helical" evidence="14">
    <location>
        <begin position="1568"/>
        <end position="1592"/>
    </location>
</feature>
<dbReference type="SUPFAM" id="SSF144270">
    <property type="entry name" value="Eferin C-derminal domain-like"/>
    <property type="match status" value="1"/>
</dbReference>
<feature type="region of interest" description="Disordered" evidence="13">
    <location>
        <begin position="1212"/>
        <end position="1294"/>
    </location>
</feature>
<feature type="compositionally biased region" description="Basic and acidic residues" evidence="13">
    <location>
        <begin position="1252"/>
        <end position="1262"/>
    </location>
</feature>
<dbReference type="GO" id="GO:0031966">
    <property type="term" value="C:mitochondrial membrane"/>
    <property type="evidence" value="ECO:0007669"/>
    <property type="project" value="UniProtKB-SubCell"/>
</dbReference>
<evidence type="ECO:0000259" key="15">
    <source>
        <dbReference type="PROSITE" id="PS50004"/>
    </source>
</evidence>
<feature type="domain" description="FIP-RBD" evidence="16">
    <location>
        <begin position="1277"/>
        <end position="1339"/>
    </location>
</feature>
<dbReference type="GO" id="GO:0005769">
    <property type="term" value="C:early endosome"/>
    <property type="evidence" value="ECO:0007669"/>
    <property type="project" value="TreeGrafter"/>
</dbReference>
<evidence type="ECO:0000256" key="13">
    <source>
        <dbReference type="SAM" id="MobiDB-lite"/>
    </source>
</evidence>
<dbReference type="EMBL" id="VCAZ01000008">
    <property type="protein sequence ID" value="TSK28104.1"/>
    <property type="molecule type" value="Genomic_DNA"/>
</dbReference>
<dbReference type="PROSITE" id="PS51511">
    <property type="entry name" value="FIP_RBD"/>
    <property type="match status" value="1"/>
</dbReference>
<dbReference type="InterPro" id="IPR000008">
    <property type="entry name" value="C2_dom"/>
</dbReference>
<comment type="similarity">
    <text evidence="3">Belongs to the sideroflexin family.</text>
</comment>
<dbReference type="Gene3D" id="1.25.40.10">
    <property type="entry name" value="Tetratricopeptide repeat domain"/>
    <property type="match status" value="1"/>
</dbReference>
<name>A0A556TNJ4_BAGYA</name>
<evidence type="ECO:0000313" key="17">
    <source>
        <dbReference type="EMBL" id="TSK28104.1"/>
    </source>
</evidence>
<dbReference type="InterPro" id="IPR004686">
    <property type="entry name" value="Mtc"/>
</dbReference>
<feature type="region of interest" description="Disordered" evidence="13">
    <location>
        <begin position="519"/>
        <end position="543"/>
    </location>
</feature>
<dbReference type="Gene3D" id="2.60.40.150">
    <property type="entry name" value="C2 domain"/>
    <property type="match status" value="1"/>
</dbReference>
<dbReference type="OrthoDB" id="8956628at2759"/>
<evidence type="ECO:0000256" key="6">
    <source>
        <dbReference type="ARBA" id="ARBA00022692"/>
    </source>
</evidence>
<dbReference type="GO" id="GO:0030141">
    <property type="term" value="C:secretory granule"/>
    <property type="evidence" value="ECO:0007669"/>
    <property type="project" value="TreeGrafter"/>
</dbReference>
<dbReference type="Pfam" id="PF09457">
    <property type="entry name" value="RBD-FIP"/>
    <property type="match status" value="1"/>
</dbReference>
<organism evidence="17 18">
    <name type="scientific">Bagarius yarrelli</name>
    <name type="common">Goonch</name>
    <name type="synonym">Bagrus yarrelli</name>
    <dbReference type="NCBI Taxonomy" id="175774"/>
    <lineage>
        <taxon>Eukaryota</taxon>
        <taxon>Metazoa</taxon>
        <taxon>Chordata</taxon>
        <taxon>Craniata</taxon>
        <taxon>Vertebrata</taxon>
        <taxon>Euteleostomi</taxon>
        <taxon>Actinopterygii</taxon>
        <taxon>Neopterygii</taxon>
        <taxon>Teleostei</taxon>
        <taxon>Ostariophysi</taxon>
        <taxon>Siluriformes</taxon>
        <taxon>Sisoridae</taxon>
        <taxon>Sisorinae</taxon>
        <taxon>Bagarius</taxon>
    </lineage>
</organism>
<feature type="compositionally biased region" description="Basic and acidic residues" evidence="13">
    <location>
        <begin position="590"/>
        <end position="607"/>
    </location>
</feature>
<dbReference type="GO" id="GO:0045335">
    <property type="term" value="C:phagocytic vesicle"/>
    <property type="evidence" value="ECO:0007669"/>
    <property type="project" value="TreeGrafter"/>
</dbReference>
<feature type="compositionally biased region" description="Basic and acidic residues" evidence="13">
    <location>
        <begin position="986"/>
        <end position="997"/>
    </location>
</feature>
<dbReference type="Pfam" id="PF03820">
    <property type="entry name" value="SFXNs"/>
    <property type="match status" value="2"/>
</dbReference>
<dbReference type="FunFam" id="2.60.40.150:FF:000070">
    <property type="entry name" value="rab11 family-interacting protein 2 isoform X1"/>
    <property type="match status" value="1"/>
</dbReference>
<evidence type="ECO:0000256" key="11">
    <source>
        <dbReference type="ARBA" id="ARBA00023128"/>
    </source>
</evidence>
<evidence type="ECO:0000313" key="18">
    <source>
        <dbReference type="Proteomes" id="UP000319801"/>
    </source>
</evidence>
<feature type="transmembrane region" description="Helical" evidence="14">
    <location>
        <begin position="1448"/>
        <end position="1467"/>
    </location>
</feature>
<keyword evidence="6 14" id="KW-0812">Transmembrane</keyword>
<reference evidence="17 18" key="1">
    <citation type="journal article" date="2019" name="Genome Biol. Evol.">
        <title>Whole-Genome Sequencing of the Giant Devil Catfish, Bagarius yarrelli.</title>
        <authorList>
            <person name="Jiang W."/>
            <person name="Lv Y."/>
            <person name="Cheng L."/>
            <person name="Yang K."/>
            <person name="Chao B."/>
            <person name="Wang X."/>
            <person name="Li Y."/>
            <person name="Pan X."/>
            <person name="You X."/>
            <person name="Zhang Y."/>
            <person name="Yang J."/>
            <person name="Li J."/>
            <person name="Zhang X."/>
            <person name="Liu S."/>
            <person name="Sun C."/>
            <person name="Yang J."/>
            <person name="Shi Q."/>
        </authorList>
    </citation>
    <scope>NUCLEOTIDE SEQUENCE [LARGE SCALE GENOMIC DNA]</scope>
    <source>
        <strain evidence="17">JWS20170419001</strain>
        <tissue evidence="17">Muscle</tissue>
    </source>
</reference>
<feature type="compositionally biased region" description="Basic and acidic residues" evidence="13">
    <location>
        <begin position="1277"/>
        <end position="1291"/>
    </location>
</feature>
<feature type="compositionally biased region" description="Pro residues" evidence="13">
    <location>
        <begin position="666"/>
        <end position="678"/>
    </location>
</feature>
<feature type="region of interest" description="Disordered" evidence="13">
    <location>
        <begin position="441"/>
        <end position="497"/>
    </location>
</feature>
<dbReference type="SUPFAM" id="SSF48452">
    <property type="entry name" value="TPR-like"/>
    <property type="match status" value="1"/>
</dbReference>